<comment type="caution">
    <text evidence="1">The sequence shown here is derived from an EMBL/GenBank/DDBJ whole genome shotgun (WGS) entry which is preliminary data.</text>
</comment>
<sequence length="95" mass="11116">MTRFEGITLKAVIEKEYANLFMEEREELHKMAKQQMAIVQKKNIATFNKKRQTAAEYKVGDLVAIRRIQFHNLLKLLPFLRPYNVAKSIGPDNTH</sequence>
<dbReference type="Proteomes" id="UP001458880">
    <property type="component" value="Unassembled WGS sequence"/>
</dbReference>
<reference evidence="1 2" key="1">
    <citation type="journal article" date="2024" name="BMC Genomics">
        <title>De novo assembly and annotation of Popillia japonica's genome with initial clues to its potential as an invasive pest.</title>
        <authorList>
            <person name="Cucini C."/>
            <person name="Boschi S."/>
            <person name="Funari R."/>
            <person name="Cardaioli E."/>
            <person name="Iannotti N."/>
            <person name="Marturano G."/>
            <person name="Paoli F."/>
            <person name="Bruttini M."/>
            <person name="Carapelli A."/>
            <person name="Frati F."/>
            <person name="Nardi F."/>
        </authorList>
    </citation>
    <scope>NUCLEOTIDE SEQUENCE [LARGE SCALE GENOMIC DNA]</scope>
    <source>
        <strain evidence="1">DMR45628</strain>
    </source>
</reference>
<keyword evidence="2" id="KW-1185">Reference proteome</keyword>
<dbReference type="AlphaFoldDB" id="A0AAW1KYE4"/>
<evidence type="ECO:0000313" key="2">
    <source>
        <dbReference type="Proteomes" id="UP001458880"/>
    </source>
</evidence>
<proteinExistence type="predicted"/>
<accession>A0AAW1KYE4</accession>
<evidence type="ECO:0000313" key="1">
    <source>
        <dbReference type="EMBL" id="KAK9727531.1"/>
    </source>
</evidence>
<gene>
    <name evidence="1" type="ORF">QE152_g19101</name>
</gene>
<dbReference type="EMBL" id="JASPKY010000178">
    <property type="protein sequence ID" value="KAK9727531.1"/>
    <property type="molecule type" value="Genomic_DNA"/>
</dbReference>
<protein>
    <submittedName>
        <fullName evidence="1">Uncharacterized protein</fullName>
    </submittedName>
</protein>
<organism evidence="1 2">
    <name type="scientific">Popillia japonica</name>
    <name type="common">Japanese beetle</name>
    <dbReference type="NCBI Taxonomy" id="7064"/>
    <lineage>
        <taxon>Eukaryota</taxon>
        <taxon>Metazoa</taxon>
        <taxon>Ecdysozoa</taxon>
        <taxon>Arthropoda</taxon>
        <taxon>Hexapoda</taxon>
        <taxon>Insecta</taxon>
        <taxon>Pterygota</taxon>
        <taxon>Neoptera</taxon>
        <taxon>Endopterygota</taxon>
        <taxon>Coleoptera</taxon>
        <taxon>Polyphaga</taxon>
        <taxon>Scarabaeiformia</taxon>
        <taxon>Scarabaeidae</taxon>
        <taxon>Rutelinae</taxon>
        <taxon>Popillia</taxon>
    </lineage>
</organism>
<name>A0AAW1KYE4_POPJA</name>